<protein>
    <submittedName>
        <fullName evidence="1">Uncharacterized protein</fullName>
    </submittedName>
</protein>
<dbReference type="InterPro" id="IPR016024">
    <property type="entry name" value="ARM-type_fold"/>
</dbReference>
<evidence type="ECO:0000313" key="1">
    <source>
        <dbReference type="EMBL" id="PAA86825.1"/>
    </source>
</evidence>
<accession>A0A267GLC5</accession>
<evidence type="ECO:0000313" key="2">
    <source>
        <dbReference type="Proteomes" id="UP000215902"/>
    </source>
</evidence>
<feature type="non-terminal residue" evidence="1">
    <location>
        <position position="374"/>
    </location>
</feature>
<organism evidence="1 2">
    <name type="scientific">Macrostomum lignano</name>
    <dbReference type="NCBI Taxonomy" id="282301"/>
    <lineage>
        <taxon>Eukaryota</taxon>
        <taxon>Metazoa</taxon>
        <taxon>Spiralia</taxon>
        <taxon>Lophotrochozoa</taxon>
        <taxon>Platyhelminthes</taxon>
        <taxon>Rhabditophora</taxon>
        <taxon>Macrostomorpha</taxon>
        <taxon>Macrostomida</taxon>
        <taxon>Macrostomidae</taxon>
        <taxon>Macrostomum</taxon>
    </lineage>
</organism>
<proteinExistence type="predicted"/>
<name>A0A267GLC5_9PLAT</name>
<dbReference type="Proteomes" id="UP000215902">
    <property type="component" value="Unassembled WGS sequence"/>
</dbReference>
<keyword evidence="2" id="KW-1185">Reference proteome</keyword>
<sequence length="374" mass="40160">MSLFTPATTTPHAIRFCSVCQSVQLIARAAHRAATGSRGGPALGYLIRNIVGTDLPLALRPYSSELALDASAACLRCLLTAEPAVGRWDWPGGPAAGLDAAAASLNRLLDEAPELIRQSSTVGLLLDSCVAMATTAESDNCLAVRFLRENIESFSKLIAAELETRIVRALRVDEDLDDGGGCDINEAAAEAQELFAIEQLALLLPAAHRLSTTELGVPGLTARILLPRLRSQRVADRLRACRQLSRLMLVGSSDGVARRSFVEGGWKALVARFNDVAPAVRRICLSAVPKLCTFIDTFSSECDPSNNTTDKSSKPSKHNNIKFDFEAFDDLRQAFKLRAVDADESVRLALVAALDALPAGFETEFRVSVQAVQG</sequence>
<dbReference type="AlphaFoldDB" id="A0A267GLC5"/>
<dbReference type="SUPFAM" id="SSF48371">
    <property type="entry name" value="ARM repeat"/>
    <property type="match status" value="1"/>
</dbReference>
<dbReference type="EMBL" id="NIVC01000262">
    <property type="protein sequence ID" value="PAA86825.1"/>
    <property type="molecule type" value="Genomic_DNA"/>
</dbReference>
<gene>
    <name evidence="1" type="ORF">BOX15_Mlig002119g1</name>
</gene>
<reference evidence="1 2" key="1">
    <citation type="submission" date="2017-06" db="EMBL/GenBank/DDBJ databases">
        <title>A platform for efficient transgenesis in Macrostomum lignano, a flatworm model organism for stem cell research.</title>
        <authorList>
            <person name="Berezikov E."/>
        </authorList>
    </citation>
    <scope>NUCLEOTIDE SEQUENCE [LARGE SCALE GENOMIC DNA]</scope>
    <source>
        <strain evidence="1">DV1</strain>
        <tissue evidence="1">Whole organism</tissue>
    </source>
</reference>
<comment type="caution">
    <text evidence="1">The sequence shown here is derived from an EMBL/GenBank/DDBJ whole genome shotgun (WGS) entry which is preliminary data.</text>
</comment>